<dbReference type="EMBL" id="JAUBOF010000167">
    <property type="protein sequence ID" value="MDM7491477.1"/>
    <property type="molecule type" value="Genomic_DNA"/>
</dbReference>
<evidence type="ECO:0000313" key="1">
    <source>
        <dbReference type="EMBL" id="MDM7491477.1"/>
    </source>
</evidence>
<organism evidence="1 2">
    <name type="scientific">Rhodococcus indonesiensis</name>
    <dbReference type="NCBI Taxonomy" id="3055869"/>
    <lineage>
        <taxon>Bacteria</taxon>
        <taxon>Bacillati</taxon>
        <taxon>Actinomycetota</taxon>
        <taxon>Actinomycetes</taxon>
        <taxon>Mycobacteriales</taxon>
        <taxon>Nocardiaceae</taxon>
        <taxon>Rhodococcus</taxon>
    </lineage>
</organism>
<dbReference type="Proteomes" id="UP001233164">
    <property type="component" value="Unassembled WGS sequence"/>
</dbReference>
<evidence type="ECO:0000313" key="2">
    <source>
        <dbReference type="Proteomes" id="UP001233164"/>
    </source>
</evidence>
<reference evidence="1 2" key="1">
    <citation type="submission" date="2023-06" db="EMBL/GenBank/DDBJ databases">
        <title>Rhodococcus indonesiensis sp. nov a new member of the Rhodococcus ruber lineage isolated from a sediment of neutral hot spring.</title>
        <authorList>
            <person name="Kusuma A.B."/>
            <person name="Fenylestari G."/>
            <person name="Ammar F."/>
            <person name="Nouioui I."/>
            <person name="Goodfellow M."/>
        </authorList>
    </citation>
    <scope>NUCLEOTIDE SEQUENCE [LARGE SCALE GENOMIC DNA]</scope>
    <source>
        <strain evidence="1 2">CSLK01-03</strain>
    </source>
</reference>
<proteinExistence type="predicted"/>
<gene>
    <name evidence="1" type="ORF">QT969_24650</name>
</gene>
<accession>A0ABT7RV06</accession>
<protein>
    <submittedName>
        <fullName evidence="1">Uncharacterized protein</fullName>
    </submittedName>
</protein>
<comment type="caution">
    <text evidence="1">The sequence shown here is derived from an EMBL/GenBank/DDBJ whole genome shotgun (WGS) entry which is preliminary data.</text>
</comment>
<dbReference type="RefSeq" id="WP_193788730.1">
    <property type="nucleotide sequence ID" value="NZ_CP180630.1"/>
</dbReference>
<sequence length="53" mass="6144">MWWWVAAILVAWLIVSLALGLLLGRVLRVADTEESLVEIQRAERERDRHSTQS</sequence>
<name>A0ABT7RV06_9NOCA</name>
<keyword evidence="2" id="KW-1185">Reference proteome</keyword>